<protein>
    <submittedName>
        <fullName evidence="2">Mycofactocin biosynthesis chaperone MftB</fullName>
    </submittedName>
</protein>
<evidence type="ECO:0000256" key="1">
    <source>
        <dbReference type="SAM" id="MobiDB-lite"/>
    </source>
</evidence>
<dbReference type="Pfam" id="PF26520">
    <property type="entry name" value="MftB_chaperone"/>
    <property type="match status" value="1"/>
</dbReference>
<dbReference type="KEGG" id="sbro:GQF42_07980"/>
<feature type="region of interest" description="Disordered" evidence="1">
    <location>
        <begin position="90"/>
        <end position="113"/>
    </location>
</feature>
<accession>A0A6I6N2I8</accession>
<dbReference type="RefSeq" id="WP_158918945.1">
    <property type="nucleotide sequence ID" value="NZ_CP047020.1"/>
</dbReference>
<feature type="compositionally biased region" description="Basic and acidic residues" evidence="1">
    <location>
        <begin position="103"/>
        <end position="113"/>
    </location>
</feature>
<dbReference type="AlphaFoldDB" id="A0A6I6N2I8"/>
<dbReference type="InterPro" id="IPR023850">
    <property type="entry name" value="MftB"/>
</dbReference>
<name>A0A6I6N2I8_9ACTN</name>
<dbReference type="Proteomes" id="UP000436138">
    <property type="component" value="Chromosome"/>
</dbReference>
<organism evidence="2 3">
    <name type="scientific">Streptomyces broussonetiae</name>
    <dbReference type="NCBI Taxonomy" id="2686304"/>
    <lineage>
        <taxon>Bacteria</taxon>
        <taxon>Bacillati</taxon>
        <taxon>Actinomycetota</taxon>
        <taxon>Actinomycetes</taxon>
        <taxon>Kitasatosporales</taxon>
        <taxon>Streptomycetaceae</taxon>
        <taxon>Streptomyces</taxon>
    </lineage>
</organism>
<keyword evidence="3" id="KW-1185">Reference proteome</keyword>
<evidence type="ECO:0000313" key="2">
    <source>
        <dbReference type="EMBL" id="QHA03207.1"/>
    </source>
</evidence>
<sequence length="113" mass="12542">MPTHRNGSERFDLEAAWAVHPQVAVRPEPFGALLYHFGTRQLSFLKDRRLLTVVQELAHRPSAAEACRVAGVDPAESGRYRDALAQLAKSRMITERTGPPSRGDAHLQGEDAR</sequence>
<dbReference type="EMBL" id="CP047020">
    <property type="protein sequence ID" value="QHA03207.1"/>
    <property type="molecule type" value="Genomic_DNA"/>
</dbReference>
<evidence type="ECO:0000313" key="3">
    <source>
        <dbReference type="Proteomes" id="UP000436138"/>
    </source>
</evidence>
<gene>
    <name evidence="2" type="primary">mftB</name>
    <name evidence="2" type="ORF">GQF42_07980</name>
</gene>
<dbReference type="NCBIfam" id="TIGR03967">
    <property type="entry name" value="mycofact_MftB"/>
    <property type="match status" value="1"/>
</dbReference>
<reference evidence="2 3" key="1">
    <citation type="submission" date="2019-12" db="EMBL/GenBank/DDBJ databases">
        <title>Streptomyces sp. strain T44 isolated from rhizosphere soil of Broussonetia papyrifera.</title>
        <authorList>
            <person name="Mo P."/>
        </authorList>
    </citation>
    <scope>NUCLEOTIDE SEQUENCE [LARGE SCALE GENOMIC DNA]</scope>
    <source>
        <strain evidence="2 3">T44</strain>
    </source>
</reference>
<proteinExistence type="predicted"/>